<keyword evidence="4 7" id="KW-0665">Pyrimidine biosynthesis</keyword>
<evidence type="ECO:0000256" key="2">
    <source>
        <dbReference type="ARBA" id="ARBA00008847"/>
    </source>
</evidence>
<protein>
    <recommendedName>
        <fullName evidence="7">Orotidine 5'-phosphate decarboxylase</fullName>
        <ecNumber evidence="7">4.1.1.23</ecNumber>
    </recommendedName>
    <alternativeName>
        <fullName evidence="7">OMP decarboxylase</fullName>
        <shortName evidence="7">OMPDCase</shortName>
        <shortName evidence="7">OMPdecase</shortName>
    </alternativeName>
</protein>
<dbReference type="STRING" id="1208918.CDEE_0527"/>
<sequence>MNFIEKIEKSWEKSNSLLQIGLDPNPKNFPYELKDKKNSILKFCIEIVDATAQYACSFKPQIAYFSALRAEEQLEELCSYIKNKYPFLPIVLDAKRGDIGTTAEQYAIEAFERYNADAVTINPFLGLDSILPYMEWKDRGIIILCKTSNPGGSDLQFLELKNGMMLYEYIAEIVSTKWNTNNQFGLVVGATYPKELSIVRKIVGERMPILIPGIGFQGGDIKNTVLSGINKINRGVMINSSRSILYSSKDDNWREAASDSAKSLKNLINNFLNHN</sequence>
<dbReference type="EC" id="4.1.1.23" evidence="7"/>
<dbReference type="PANTHER" id="PTHR43375">
    <property type="entry name" value="OROTIDINE 5'-PHOSPHATE DECARBOXYLASE"/>
    <property type="match status" value="1"/>
</dbReference>
<feature type="active site" description="Proton donor" evidence="7">
    <location>
        <position position="95"/>
    </location>
</feature>
<keyword evidence="10" id="KW-1185">Reference proteome</keyword>
<evidence type="ECO:0000256" key="5">
    <source>
        <dbReference type="ARBA" id="ARBA00023239"/>
    </source>
</evidence>
<dbReference type="KEGG" id="kct:CDEE_0527"/>
<dbReference type="PATRIC" id="fig|1208918.3.peg.265"/>
<dbReference type="GO" id="GO:0004590">
    <property type="term" value="F:orotidine-5'-phosphate decarboxylase activity"/>
    <property type="evidence" value="ECO:0007669"/>
    <property type="project" value="UniProtKB-UniRule"/>
</dbReference>
<dbReference type="InterPro" id="IPR013785">
    <property type="entry name" value="Aldolase_TIM"/>
</dbReference>
<dbReference type="GO" id="GO:0006207">
    <property type="term" value="P:'de novo' pyrimidine nucleobase biosynthetic process"/>
    <property type="evidence" value="ECO:0007669"/>
    <property type="project" value="InterPro"/>
</dbReference>
<keyword evidence="5 7" id="KW-0456">Lyase</keyword>
<evidence type="ECO:0000256" key="7">
    <source>
        <dbReference type="HAMAP-Rule" id="MF_01215"/>
    </source>
</evidence>
<dbReference type="Proteomes" id="UP000011686">
    <property type="component" value="Chromosome"/>
</dbReference>
<proteinExistence type="inferred from homology"/>
<dbReference type="EMBL" id="CP003804">
    <property type="protein sequence ID" value="AGF47567.1"/>
    <property type="molecule type" value="Genomic_DNA"/>
</dbReference>
<evidence type="ECO:0000256" key="1">
    <source>
        <dbReference type="ARBA" id="ARBA00004861"/>
    </source>
</evidence>
<comment type="pathway">
    <text evidence="1 7">Pyrimidine metabolism; UMP biosynthesis via de novo pathway; UMP from orotate: step 2/2.</text>
</comment>
<dbReference type="UniPathway" id="UPA00070">
    <property type="reaction ID" value="UER00120"/>
</dbReference>
<dbReference type="InterPro" id="IPR001754">
    <property type="entry name" value="OMPdeCOase_dom"/>
</dbReference>
<evidence type="ECO:0000256" key="4">
    <source>
        <dbReference type="ARBA" id="ARBA00022975"/>
    </source>
</evidence>
<dbReference type="eggNOG" id="COG0284">
    <property type="taxonomic scope" value="Bacteria"/>
</dbReference>
<dbReference type="GO" id="GO:0044205">
    <property type="term" value="P:'de novo' UMP biosynthetic process"/>
    <property type="evidence" value="ECO:0007669"/>
    <property type="project" value="UniProtKB-UniRule"/>
</dbReference>
<dbReference type="AlphaFoldDB" id="M1LPG9"/>
<dbReference type="CDD" id="cd04725">
    <property type="entry name" value="OMP_decarboxylase_like"/>
    <property type="match status" value="1"/>
</dbReference>
<evidence type="ECO:0000313" key="10">
    <source>
        <dbReference type="Proteomes" id="UP000011686"/>
    </source>
</evidence>
<gene>
    <name evidence="7" type="primary">pyrF</name>
    <name evidence="9" type="ORF">CDEE_0527</name>
</gene>
<reference evidence="9 10" key="1">
    <citation type="journal article" date="2013" name="Genome Biol. Evol.">
        <title>Genome evolution and phylogenomic analysis of candidatus kinetoplastibacterium, the betaproteobacterial endosymbionts of strigomonas and angomonas.</title>
        <authorList>
            <person name="Alves J.M."/>
            <person name="Serrano M.G."/>
            <person name="Maia da Silva F."/>
            <person name="Voegtly L.J."/>
            <person name="Matveyev A.V."/>
            <person name="Teixeira M.M."/>
            <person name="Camargo E.P."/>
            <person name="Buck G.A."/>
        </authorList>
    </citation>
    <scope>NUCLEOTIDE SEQUENCE [LARGE SCALE GENOMIC DNA]</scope>
    <source>
        <strain evidence="9 10">TCC036E</strain>
    </source>
</reference>
<dbReference type="InterPro" id="IPR011995">
    <property type="entry name" value="OMPdecase_type-2"/>
</dbReference>
<evidence type="ECO:0000259" key="8">
    <source>
        <dbReference type="SMART" id="SM00934"/>
    </source>
</evidence>
<evidence type="ECO:0000256" key="3">
    <source>
        <dbReference type="ARBA" id="ARBA00022793"/>
    </source>
</evidence>
<dbReference type="HOGENOM" id="CLU_060704_1_0_4"/>
<accession>M1LPG9</accession>
<organism evidence="9 10">
    <name type="scientific">Candidatus Kinetoplastidibacterium crithidiae TCC036E</name>
    <dbReference type="NCBI Taxonomy" id="1208918"/>
    <lineage>
        <taxon>Bacteria</taxon>
        <taxon>Pseudomonadati</taxon>
        <taxon>Pseudomonadota</taxon>
        <taxon>Betaproteobacteria</taxon>
        <taxon>Candidatus Kinetoplastidibacterium</taxon>
    </lineage>
</organism>
<evidence type="ECO:0000256" key="6">
    <source>
        <dbReference type="ARBA" id="ARBA00049157"/>
    </source>
</evidence>
<comment type="catalytic activity">
    <reaction evidence="6 7">
        <text>orotidine 5'-phosphate + H(+) = UMP + CO2</text>
        <dbReference type="Rhea" id="RHEA:11596"/>
        <dbReference type="ChEBI" id="CHEBI:15378"/>
        <dbReference type="ChEBI" id="CHEBI:16526"/>
        <dbReference type="ChEBI" id="CHEBI:57538"/>
        <dbReference type="ChEBI" id="CHEBI:57865"/>
        <dbReference type="EC" id="4.1.1.23"/>
    </reaction>
</comment>
<name>M1LPG9_9PROT</name>
<keyword evidence="3 7" id="KW-0210">Decarboxylase</keyword>
<dbReference type="InterPro" id="IPR011060">
    <property type="entry name" value="RibuloseP-bd_barrel"/>
</dbReference>
<dbReference type="NCBIfam" id="TIGR02127">
    <property type="entry name" value="pyrF_sub2"/>
    <property type="match status" value="1"/>
</dbReference>
<dbReference type="PANTHER" id="PTHR43375:SF1">
    <property type="entry name" value="OROTIDINE 5'-PHOSPHATE DECARBOXYLASE"/>
    <property type="match status" value="1"/>
</dbReference>
<dbReference type="HAMAP" id="MF_01215">
    <property type="entry name" value="OMPdecase_type2"/>
    <property type="match status" value="1"/>
</dbReference>
<dbReference type="Pfam" id="PF00215">
    <property type="entry name" value="OMPdecase"/>
    <property type="match status" value="1"/>
</dbReference>
<dbReference type="SMART" id="SM00934">
    <property type="entry name" value="OMPdecase"/>
    <property type="match status" value="1"/>
</dbReference>
<comment type="similarity">
    <text evidence="2 7">Belongs to the OMP decarboxylase family. Type 2 subfamily.</text>
</comment>
<dbReference type="Gene3D" id="3.20.20.70">
    <property type="entry name" value="Aldolase class I"/>
    <property type="match status" value="1"/>
</dbReference>
<evidence type="ECO:0000313" key="9">
    <source>
        <dbReference type="EMBL" id="AGF47567.1"/>
    </source>
</evidence>
<dbReference type="InterPro" id="IPR018089">
    <property type="entry name" value="OMPdecase_AS"/>
</dbReference>
<dbReference type="SUPFAM" id="SSF51366">
    <property type="entry name" value="Ribulose-phoshate binding barrel"/>
    <property type="match status" value="1"/>
</dbReference>
<dbReference type="RefSeq" id="WP_015238599.1">
    <property type="nucleotide sequence ID" value="NC_020283.1"/>
</dbReference>
<feature type="domain" description="Orotidine 5'-phosphate decarboxylase" evidence="8">
    <location>
        <begin position="17"/>
        <end position="257"/>
    </location>
</feature>
<dbReference type="PROSITE" id="PS00156">
    <property type="entry name" value="OMPDECASE"/>
    <property type="match status" value="1"/>
</dbReference>